<reference evidence="2" key="1">
    <citation type="journal article" date="2019" name="Int. J. Syst. Evol. Microbiol.">
        <title>The Global Catalogue of Microorganisms (GCM) 10K type strain sequencing project: providing services to taxonomists for standard genome sequencing and annotation.</title>
        <authorList>
            <consortium name="The Broad Institute Genomics Platform"/>
            <consortium name="The Broad Institute Genome Sequencing Center for Infectious Disease"/>
            <person name="Wu L."/>
            <person name="Ma J."/>
        </authorList>
    </citation>
    <scope>NUCLEOTIDE SEQUENCE [LARGE SCALE GENOMIC DNA]</scope>
    <source>
        <strain evidence="2">CGMCC 4.7246</strain>
    </source>
</reference>
<organism evidence="1 2">
    <name type="scientific">Saccharothrix lopnurensis</name>
    <dbReference type="NCBI Taxonomy" id="1670621"/>
    <lineage>
        <taxon>Bacteria</taxon>
        <taxon>Bacillati</taxon>
        <taxon>Actinomycetota</taxon>
        <taxon>Actinomycetes</taxon>
        <taxon>Pseudonocardiales</taxon>
        <taxon>Pseudonocardiaceae</taxon>
        <taxon>Saccharothrix</taxon>
    </lineage>
</organism>
<protein>
    <submittedName>
        <fullName evidence="1">Uncharacterized protein</fullName>
    </submittedName>
</protein>
<dbReference type="RefSeq" id="WP_380637052.1">
    <property type="nucleotide sequence ID" value="NZ_JBHSQO010000014.1"/>
</dbReference>
<evidence type="ECO:0000313" key="1">
    <source>
        <dbReference type="EMBL" id="MFC6090851.1"/>
    </source>
</evidence>
<evidence type="ECO:0000313" key="2">
    <source>
        <dbReference type="Proteomes" id="UP001596220"/>
    </source>
</evidence>
<dbReference type="EMBL" id="JBHSQO010000014">
    <property type="protein sequence ID" value="MFC6090851.1"/>
    <property type="molecule type" value="Genomic_DNA"/>
</dbReference>
<gene>
    <name evidence="1" type="ORF">ACFP3R_16350</name>
</gene>
<accession>A0ABW1P6K2</accession>
<dbReference type="Proteomes" id="UP001596220">
    <property type="component" value="Unassembled WGS sequence"/>
</dbReference>
<keyword evidence="2" id="KW-1185">Reference proteome</keyword>
<comment type="caution">
    <text evidence="1">The sequence shown here is derived from an EMBL/GenBank/DDBJ whole genome shotgun (WGS) entry which is preliminary data.</text>
</comment>
<sequence>MTTAPLAAVPPELTRELMTVLDRHGYRMADTCGIKETERILGRIRRAAAEFVNAFTDVPPFEGAVAAPVDQPGGPGVQLVHEFTLDDLLACVAHRTVSGRMVLVRFRIGHQHLGTVPHGAVRWAAWLALDSDAVEVAGSGPGAVWFTEALQREIDEQRRATAVPPERTRTNP</sequence>
<name>A0ABW1P6K2_9PSEU</name>
<proteinExistence type="predicted"/>